<keyword evidence="3" id="KW-1185">Reference proteome</keyword>
<dbReference type="Gene3D" id="3.40.50.300">
    <property type="entry name" value="P-loop containing nucleotide triphosphate hydrolases"/>
    <property type="match status" value="1"/>
</dbReference>
<dbReference type="Pfam" id="PF06985">
    <property type="entry name" value="HET"/>
    <property type="match status" value="1"/>
</dbReference>
<comment type="caution">
    <text evidence="2">The sequence shown here is derived from an EMBL/GenBank/DDBJ whole genome shotgun (WGS) entry which is preliminary data.</text>
</comment>
<dbReference type="OrthoDB" id="5097960at2759"/>
<reference evidence="2" key="1">
    <citation type="journal article" date="2017" name="Mycologia">
        <title>Fusarium algeriense, sp. nov., a novel toxigenic crown rot pathogen of durum wheat from Algeria is nested in the Fusarium burgessii species complex.</title>
        <authorList>
            <person name="Laraba I."/>
            <person name="Keddad A."/>
            <person name="Boureghda H."/>
            <person name="Abdallah N."/>
            <person name="Vaughan M.M."/>
            <person name="Proctor R.H."/>
            <person name="Busman M."/>
            <person name="O'Donnell K."/>
        </authorList>
    </citation>
    <scope>NUCLEOTIDE SEQUENCE</scope>
    <source>
        <strain evidence="2">NRRL 25174</strain>
    </source>
</reference>
<gene>
    <name evidence="2" type="ORF">FBEOM_14143</name>
</gene>
<name>A0A9P5A4D2_9HYPO</name>
<feature type="domain" description="Heterokaryon incompatibility" evidence="1">
    <location>
        <begin position="192"/>
        <end position="346"/>
    </location>
</feature>
<reference evidence="2" key="2">
    <citation type="submission" date="2020-02" db="EMBL/GenBank/DDBJ databases">
        <title>Identification and distribution of gene clusters putatively required for synthesis of sphingolipid metabolism inhibitors in phylogenetically diverse species of the filamentous fungus Fusarium.</title>
        <authorList>
            <person name="Kim H.-S."/>
            <person name="Busman M."/>
            <person name="Brown D.W."/>
            <person name="Divon H."/>
            <person name="Uhlig S."/>
            <person name="Proctor R.H."/>
        </authorList>
    </citation>
    <scope>NUCLEOTIDE SEQUENCE</scope>
    <source>
        <strain evidence="2">NRRL 25174</strain>
    </source>
</reference>
<evidence type="ECO:0000313" key="3">
    <source>
        <dbReference type="Proteomes" id="UP000730481"/>
    </source>
</evidence>
<dbReference type="SUPFAM" id="SSF52540">
    <property type="entry name" value="P-loop containing nucleoside triphosphate hydrolases"/>
    <property type="match status" value="1"/>
</dbReference>
<accession>A0A9P5A4D2</accession>
<dbReference type="InterPro" id="IPR052895">
    <property type="entry name" value="HetReg/Transcr_Mod"/>
</dbReference>
<dbReference type="PANTHER" id="PTHR24148">
    <property type="entry name" value="ANKYRIN REPEAT DOMAIN-CONTAINING PROTEIN 39 HOMOLOG-RELATED"/>
    <property type="match status" value="1"/>
</dbReference>
<protein>
    <submittedName>
        <fullName evidence="2">Heterokaryon incompatibility (Het-6OR allele)</fullName>
    </submittedName>
</protein>
<evidence type="ECO:0000313" key="2">
    <source>
        <dbReference type="EMBL" id="KAF4332064.1"/>
    </source>
</evidence>
<proteinExistence type="predicted"/>
<sequence length="838" mass="94818">MPCFIYLNGYPGIGKLTIAKELEKLLPNSRLYHSHLLIDSVDAMVDRTCPGYHGMRTGLRRYLLNEIAISQYTKKHNVDLYRCRGVPFISIVLEREMEENIRRAVNVVRGQTVSAKLTDEKILREVLQNENIYRFEKENELVLDVTNLSAKEAALRIKKHANRFTTGHGSVAWLLNIELTTHSLDEAKALNYHALSYTWGPPVGDDRYIKWDLSPVLVNGEKFYVQPNLFHALVRFEGYDWYLWIDAICIDQSNQKEREIQVGIMSEIYSMAARVDIWLGQAGKDSAEAIPMTQKLARLAEETRGKEVSNAHLEKTGLPPIPSVAWKPFVALMERNWFRRAWVVQETVLARQTVLFLGNNESISWEELTSAYALIIRLGWFPNGVMATVKVEEVSWPPGPNAIHFITMIKMTLESLKEPKDHPFLSVMGELTGTDNWKTTASSHLAYMMMVCHKFKVTDDRDRVYSLLGMVNIAANYLGIPRCAVEVDYDATTAQVFTAATANILHHCNHLGFISLAGIAEFHHGTQNMLLPGLPSWVPNFSTEVSAARTIPILFHRNNMKDLLDASRYSEIDSLGFTITGSRLSVQAHCVGQILPGSYQFYDLALYFYIESFAYLLLRCGQYYKPTGELSLEACWRTFIFGSDIPDSTIDSSKLGGCFKAWLSWILLRGLKVWDYSMTVNERLSNFEKMTNYRYLVSRDGDEARPSDPPDLQLLSVLAYMGTTYSVQGFTSPPKSGWTSTVAKELVDTFDQAAQYARLLGSYVGQRRIFLTDQGFLGWAFSSALEGDSVWVVSSCPVPLVLRPRADGTYQLVGDSYVHGIMKGEAVKDNTWEEITIT</sequence>
<dbReference type="EMBL" id="PVQB02001201">
    <property type="protein sequence ID" value="KAF4332064.1"/>
    <property type="molecule type" value="Genomic_DNA"/>
</dbReference>
<organism evidence="2 3">
    <name type="scientific">Fusarium beomiforme</name>
    <dbReference type="NCBI Taxonomy" id="44412"/>
    <lineage>
        <taxon>Eukaryota</taxon>
        <taxon>Fungi</taxon>
        <taxon>Dikarya</taxon>
        <taxon>Ascomycota</taxon>
        <taxon>Pezizomycotina</taxon>
        <taxon>Sordariomycetes</taxon>
        <taxon>Hypocreomycetidae</taxon>
        <taxon>Hypocreales</taxon>
        <taxon>Nectriaceae</taxon>
        <taxon>Fusarium</taxon>
        <taxon>Fusarium burgessii species complex</taxon>
    </lineage>
</organism>
<evidence type="ECO:0000259" key="1">
    <source>
        <dbReference type="Pfam" id="PF06985"/>
    </source>
</evidence>
<dbReference type="AlphaFoldDB" id="A0A9P5A4D2"/>
<dbReference type="Proteomes" id="UP000730481">
    <property type="component" value="Unassembled WGS sequence"/>
</dbReference>
<dbReference type="PANTHER" id="PTHR24148:SF64">
    <property type="entry name" value="HETEROKARYON INCOMPATIBILITY DOMAIN-CONTAINING PROTEIN"/>
    <property type="match status" value="1"/>
</dbReference>
<dbReference type="Pfam" id="PF26639">
    <property type="entry name" value="Het-6_barrel"/>
    <property type="match status" value="1"/>
</dbReference>
<dbReference type="InterPro" id="IPR027417">
    <property type="entry name" value="P-loop_NTPase"/>
</dbReference>
<dbReference type="InterPro" id="IPR010730">
    <property type="entry name" value="HET"/>
</dbReference>